<dbReference type="InterPro" id="IPR029058">
    <property type="entry name" value="AB_hydrolase_fold"/>
</dbReference>
<organism evidence="2 3">
    <name type="scientific">Sclerotinia sclerotiorum (strain ATCC 18683 / 1980 / Ss-1)</name>
    <name type="common">White mold</name>
    <name type="synonym">Whetzelinia sclerotiorum</name>
    <dbReference type="NCBI Taxonomy" id="665079"/>
    <lineage>
        <taxon>Eukaryota</taxon>
        <taxon>Fungi</taxon>
        <taxon>Dikarya</taxon>
        <taxon>Ascomycota</taxon>
        <taxon>Pezizomycotina</taxon>
        <taxon>Leotiomycetes</taxon>
        <taxon>Helotiales</taxon>
        <taxon>Sclerotiniaceae</taxon>
        <taxon>Sclerotinia</taxon>
    </lineage>
</organism>
<evidence type="ECO:0000313" key="3">
    <source>
        <dbReference type="Proteomes" id="UP000177798"/>
    </source>
</evidence>
<proteinExistence type="predicted"/>
<dbReference type="VEuPathDB" id="FungiDB:sscle_12g088440"/>
<sequence>MASSHPWTNLPGQLYSIFPVFDELIDKDPQYNAFIKTPAILSQIVFGIGTALSDKIIIIAIDNGKCHAKAGNAQEASFILSASPEHWEQFFQPIPVAPFQSYWGMLGMNIKQEGTQVQGDQISFTQHTHIWRRVLEVLHDAYCGPMQVDEELEMDEDYVIGRYVYLTIPTWGRCKVFYEQSGFGEQDIVFLHTAGADGRQYHGVMNHATMREKCNMIAFDLPGHGKSFPPQNYCPGDYTNTEDSYVGAIAAIIKKLNLKKPIICGASMAGQACLAVATRADEVGAGGVIPLQGCDYLNMDRHFNDLSPYINQSLFNPEWIYGMLSPTTLLPNKQLIWHLYSQQAYGIFHGDLNFYFGGFDGRVRVSNIDTKKCPVYMLTGEYDWSNTPAIAQATCDKILGAKHVSMSGMGHFPATENPERFVLFLLEAVDWIRWSRGYLDLLGVIG</sequence>
<dbReference type="RefSeq" id="XP_001587855.1">
    <property type="nucleotide sequence ID" value="XM_001587805.1"/>
</dbReference>
<dbReference type="Gene3D" id="3.40.50.1820">
    <property type="entry name" value="alpha/beta hydrolase"/>
    <property type="match status" value="1"/>
</dbReference>
<dbReference type="AlphaFoldDB" id="A0A1D9QGK9"/>
<dbReference type="PANTHER" id="PTHR43194:SF2">
    <property type="entry name" value="PEROXISOMAL MEMBRANE PROTEIN LPX1"/>
    <property type="match status" value="1"/>
</dbReference>
<dbReference type="Pfam" id="PF12697">
    <property type="entry name" value="Abhydrolase_6"/>
    <property type="match status" value="1"/>
</dbReference>
<dbReference type="InterPro" id="IPR000073">
    <property type="entry name" value="AB_hydrolase_1"/>
</dbReference>
<dbReference type="SUPFAM" id="SSF53474">
    <property type="entry name" value="alpha/beta-Hydrolases"/>
    <property type="match status" value="1"/>
</dbReference>
<dbReference type="KEGG" id="ssl:SS1G_11096"/>
<feature type="domain" description="AB hydrolase-1" evidence="1">
    <location>
        <begin position="188"/>
        <end position="422"/>
    </location>
</feature>
<dbReference type="InterPro" id="IPR050228">
    <property type="entry name" value="Carboxylesterase_BioH"/>
</dbReference>
<protein>
    <recommendedName>
        <fullName evidence="1">AB hydrolase-1 domain-containing protein</fullName>
    </recommendedName>
</protein>
<dbReference type="PANTHER" id="PTHR43194">
    <property type="entry name" value="HYDROLASE ALPHA/BETA FOLD FAMILY"/>
    <property type="match status" value="1"/>
</dbReference>
<gene>
    <name evidence="2" type="ORF">sscle_12g088440</name>
</gene>
<name>A0A1D9QGK9_SCLS1</name>
<dbReference type="Proteomes" id="UP000177798">
    <property type="component" value="Chromosome 12"/>
</dbReference>
<reference evidence="3" key="1">
    <citation type="journal article" date="2017" name="Genome Biol. Evol.">
        <title>The complete genome sequence of the phytopathogenic fungus Sclerotinia sclerotiorum reveals insights into the genome architecture of broad host range pathogens.</title>
        <authorList>
            <person name="Derbyshire M."/>
            <person name="Denton-Giles M."/>
            <person name="Hegedus D."/>
            <person name="Seifbarghy S."/>
            <person name="Rollins J."/>
            <person name="van Kan J."/>
            <person name="Seidl M.F."/>
            <person name="Faino L."/>
            <person name="Mbengue M."/>
            <person name="Navaud O."/>
            <person name="Raffaele S."/>
            <person name="Hammond-Kosack K."/>
            <person name="Heard S."/>
            <person name="Oliver R."/>
        </authorList>
    </citation>
    <scope>NUCLEOTIDE SEQUENCE [LARGE SCALE GENOMIC DNA]</scope>
    <source>
        <strain evidence="3">ATCC 18683 / 1980 / Ss-1</strain>
    </source>
</reference>
<dbReference type="OrthoDB" id="408373at2759"/>
<accession>A0A1D9QGK9</accession>
<dbReference type="OMA" id="WGMFGMN"/>
<dbReference type="EMBL" id="CP017825">
    <property type="protein sequence ID" value="APA14074.1"/>
    <property type="molecule type" value="Genomic_DNA"/>
</dbReference>
<evidence type="ECO:0000259" key="1">
    <source>
        <dbReference type="Pfam" id="PF12697"/>
    </source>
</evidence>
<evidence type="ECO:0000313" key="2">
    <source>
        <dbReference type="EMBL" id="APA14074.1"/>
    </source>
</evidence>